<proteinExistence type="predicted"/>
<reference evidence="1" key="1">
    <citation type="submission" date="2021-05" db="EMBL/GenBank/DDBJ databases">
        <title>Complete genome sequence of the cellulolytic planctomycete Telmatocola sphagniphila SP2T and characterization of the first cellulase from planctomycetes.</title>
        <authorList>
            <person name="Rakitin A.L."/>
            <person name="Beletsky A.V."/>
            <person name="Naumoff D.G."/>
            <person name="Kulichevskaya I.S."/>
            <person name="Mardanov A.V."/>
            <person name="Ravin N.V."/>
            <person name="Dedysh S.N."/>
        </authorList>
    </citation>
    <scope>NUCLEOTIDE SEQUENCE</scope>
    <source>
        <strain evidence="1">SP2T</strain>
    </source>
</reference>
<name>A0A8E6B6X2_9BACT</name>
<evidence type="ECO:0000313" key="2">
    <source>
        <dbReference type="Proteomes" id="UP000676194"/>
    </source>
</evidence>
<keyword evidence="2" id="KW-1185">Reference proteome</keyword>
<accession>A0A8E6B6X2</accession>
<dbReference type="KEGG" id="tsph:KIH39_03525"/>
<protein>
    <recommendedName>
        <fullName evidence="3">Tetratricopeptide repeat protein</fullName>
    </recommendedName>
</protein>
<dbReference type="Proteomes" id="UP000676194">
    <property type="component" value="Chromosome"/>
</dbReference>
<gene>
    <name evidence="1" type="ORF">KIH39_03525</name>
</gene>
<dbReference type="EMBL" id="CP074694">
    <property type="protein sequence ID" value="QVL32998.1"/>
    <property type="molecule type" value="Genomic_DNA"/>
</dbReference>
<evidence type="ECO:0008006" key="3">
    <source>
        <dbReference type="Google" id="ProtNLM"/>
    </source>
</evidence>
<sequence length="350" mass="39219">MKRKYFHPLLVISLGLILQVGLLSADDRIDYRDSKNKTGSLIANGTIVDENFTTIRIKLTAGGKEVTIPANDLTKISYELPGTAKLDYGPIAIAEERQDFTKALEGYKGLQNRVTGSERAKRFVDYKISVLTAILSNDNSSLLQPAIDLLKKFVSTNNSTWHTINAYKLLIALQLRANDATGALASVDSFSRLDKLPKELKQEAEFARVDVLFSTKKIREAKSKAEELAKSLASSDPLKAKLNLYVLASAADDPTSKMADLAKQFEEQIAQSSDNSFKAVAYNVLGDCYNLKNQPREAMWSYLWVDVVYNQDRTEHLKALDRLVKLFDSESMKDADRAKLYKDKLTHLRQ</sequence>
<dbReference type="AlphaFoldDB" id="A0A8E6B6X2"/>
<dbReference type="RefSeq" id="WP_213497888.1">
    <property type="nucleotide sequence ID" value="NZ_CP074694.1"/>
</dbReference>
<evidence type="ECO:0000313" key="1">
    <source>
        <dbReference type="EMBL" id="QVL32998.1"/>
    </source>
</evidence>
<organism evidence="1 2">
    <name type="scientific">Telmatocola sphagniphila</name>
    <dbReference type="NCBI Taxonomy" id="1123043"/>
    <lineage>
        <taxon>Bacteria</taxon>
        <taxon>Pseudomonadati</taxon>
        <taxon>Planctomycetota</taxon>
        <taxon>Planctomycetia</taxon>
        <taxon>Gemmatales</taxon>
        <taxon>Gemmataceae</taxon>
    </lineage>
</organism>